<evidence type="ECO:0000256" key="2">
    <source>
        <dbReference type="SAM" id="Phobius"/>
    </source>
</evidence>
<reference evidence="3 4" key="1">
    <citation type="journal article" date="2014" name="Int. J. Syst. Evol. Microbiol.">
        <title>Complete genome sequence of Corynebacterium casei LMG S-19264T (=DSM 44701T), isolated from a smear-ripened cheese.</title>
        <authorList>
            <consortium name="US DOE Joint Genome Institute (JGI-PGF)"/>
            <person name="Walter F."/>
            <person name="Albersmeier A."/>
            <person name="Kalinowski J."/>
            <person name="Ruckert C."/>
        </authorList>
    </citation>
    <scope>NUCLEOTIDE SEQUENCE [LARGE SCALE GENOMIC DNA]</scope>
    <source>
        <strain evidence="3 4">KCTC 12866</strain>
    </source>
</reference>
<feature type="transmembrane region" description="Helical" evidence="2">
    <location>
        <begin position="31"/>
        <end position="50"/>
    </location>
</feature>
<sequence>MITHPLFVLAVLCLNVVICEWLATKPYFRHLGTALMVILLTALTANLGLIPSSTPPSVVYDGIFTYVAPISIFLLMLSVNLKSIRRAGPSMIGLFLVGALGTVIGVAVAVKTVDAAALLGEKYYALAGMLTGTYTGGSLNFNAVALHYGMAREGTLYAATTAADNIVTALWMIATLALPALLRGRSKKQRRQNQQPSLPTLLTSRKRSTPKMSDYSLPWLSGPYSWPTGSLPFFRLCPRFLPSRRSRWCWRSSRQLVACAAAGYLGCS</sequence>
<feature type="compositionally biased region" description="Polar residues" evidence="1">
    <location>
        <begin position="192"/>
        <end position="203"/>
    </location>
</feature>
<dbReference type="InterPro" id="IPR008537">
    <property type="entry name" value="DUF819"/>
</dbReference>
<evidence type="ECO:0000313" key="3">
    <source>
        <dbReference type="EMBL" id="GHB54613.1"/>
    </source>
</evidence>
<feature type="transmembrane region" description="Helical" evidence="2">
    <location>
        <begin position="156"/>
        <end position="182"/>
    </location>
</feature>
<organism evidence="3 4">
    <name type="scientific">Persicitalea jodogahamensis</name>
    <dbReference type="NCBI Taxonomy" id="402147"/>
    <lineage>
        <taxon>Bacteria</taxon>
        <taxon>Pseudomonadati</taxon>
        <taxon>Bacteroidota</taxon>
        <taxon>Cytophagia</taxon>
        <taxon>Cytophagales</taxon>
        <taxon>Spirosomataceae</taxon>
        <taxon>Persicitalea</taxon>
    </lineage>
</organism>
<accession>A0A8J3D149</accession>
<dbReference type="Proteomes" id="UP000598271">
    <property type="component" value="Unassembled WGS sequence"/>
</dbReference>
<evidence type="ECO:0000313" key="4">
    <source>
        <dbReference type="Proteomes" id="UP000598271"/>
    </source>
</evidence>
<dbReference type="Pfam" id="PF05684">
    <property type="entry name" value="DUF819"/>
    <property type="match status" value="1"/>
</dbReference>
<name>A0A8J3D149_9BACT</name>
<comment type="caution">
    <text evidence="3">The sequence shown here is derived from an EMBL/GenBank/DDBJ whole genome shotgun (WGS) entry which is preliminary data.</text>
</comment>
<protein>
    <recommendedName>
        <fullName evidence="5">DUF819 family protein</fullName>
    </recommendedName>
</protein>
<gene>
    <name evidence="3" type="ORF">GCM10007390_04600</name>
</gene>
<dbReference type="PANTHER" id="PTHR34289">
    <property type="entry name" value="PROTEIN, PUTATIVE (DUF819)-RELATED"/>
    <property type="match status" value="1"/>
</dbReference>
<dbReference type="PANTHER" id="PTHR34289:SF8">
    <property type="entry name" value="DUF819 DOMAIN-CONTAINING PROTEIN"/>
    <property type="match status" value="1"/>
</dbReference>
<feature type="region of interest" description="Disordered" evidence="1">
    <location>
        <begin position="186"/>
        <end position="211"/>
    </location>
</feature>
<dbReference type="EMBL" id="BMXF01000001">
    <property type="protein sequence ID" value="GHB54613.1"/>
    <property type="molecule type" value="Genomic_DNA"/>
</dbReference>
<dbReference type="AlphaFoldDB" id="A0A8J3D149"/>
<keyword evidence="4" id="KW-1185">Reference proteome</keyword>
<evidence type="ECO:0000256" key="1">
    <source>
        <dbReference type="SAM" id="MobiDB-lite"/>
    </source>
</evidence>
<keyword evidence="2" id="KW-1133">Transmembrane helix</keyword>
<feature type="transmembrane region" description="Helical" evidence="2">
    <location>
        <begin position="91"/>
        <end position="110"/>
    </location>
</feature>
<proteinExistence type="predicted"/>
<feature type="transmembrane region" description="Helical" evidence="2">
    <location>
        <begin position="62"/>
        <end position="79"/>
    </location>
</feature>
<evidence type="ECO:0008006" key="5">
    <source>
        <dbReference type="Google" id="ProtNLM"/>
    </source>
</evidence>
<feature type="transmembrane region" description="Helical" evidence="2">
    <location>
        <begin position="6"/>
        <end position="24"/>
    </location>
</feature>
<keyword evidence="2" id="KW-0812">Transmembrane</keyword>
<keyword evidence="2" id="KW-0472">Membrane</keyword>